<dbReference type="InterPro" id="IPR003663">
    <property type="entry name" value="Sugar/inositol_transpt"/>
</dbReference>
<dbReference type="Gene3D" id="1.20.1250.20">
    <property type="entry name" value="MFS general substrate transporter like domains"/>
    <property type="match status" value="1"/>
</dbReference>
<keyword evidence="13" id="KW-1185">Reference proteome</keyword>
<dbReference type="InterPro" id="IPR050814">
    <property type="entry name" value="Myo-inositol_Transporter"/>
</dbReference>
<comment type="subcellular location">
    <subcellularLocation>
        <location evidence="1">Cell membrane</location>
        <topology evidence="1">Multi-pass membrane protein</topology>
    </subcellularLocation>
</comment>
<comment type="caution">
    <text evidence="12">The sequence shown here is derived from an EMBL/GenBank/DDBJ whole genome shotgun (WGS) entry which is preliminary data.</text>
</comment>
<dbReference type="EMBL" id="POUA01000039">
    <property type="protein sequence ID" value="PZG51994.1"/>
    <property type="molecule type" value="Genomic_DNA"/>
</dbReference>
<feature type="transmembrane region" description="Helical" evidence="10">
    <location>
        <begin position="119"/>
        <end position="142"/>
    </location>
</feature>
<organism evidence="12 13">
    <name type="scientific">Spongiactinospora gelatinilytica</name>
    <dbReference type="NCBI Taxonomy" id="2666298"/>
    <lineage>
        <taxon>Bacteria</taxon>
        <taxon>Bacillati</taxon>
        <taxon>Actinomycetota</taxon>
        <taxon>Actinomycetes</taxon>
        <taxon>Streptosporangiales</taxon>
        <taxon>Streptosporangiaceae</taxon>
        <taxon>Spongiactinospora</taxon>
    </lineage>
</organism>
<dbReference type="Proteomes" id="UP000248544">
    <property type="component" value="Unassembled WGS sequence"/>
</dbReference>
<evidence type="ECO:0000313" key="12">
    <source>
        <dbReference type="EMBL" id="PZG51994.1"/>
    </source>
</evidence>
<feature type="domain" description="Major facilitator superfamily (MFS) profile" evidence="11">
    <location>
        <begin position="30"/>
        <end position="450"/>
    </location>
</feature>
<keyword evidence="8 10" id="KW-0472">Membrane</keyword>
<accession>A0A2W2IQE5</accession>
<evidence type="ECO:0000256" key="10">
    <source>
        <dbReference type="SAM" id="Phobius"/>
    </source>
</evidence>
<feature type="transmembrane region" description="Helical" evidence="10">
    <location>
        <begin position="30"/>
        <end position="55"/>
    </location>
</feature>
<feature type="transmembrane region" description="Helical" evidence="10">
    <location>
        <begin position="263"/>
        <end position="286"/>
    </location>
</feature>
<dbReference type="InterPro" id="IPR036259">
    <property type="entry name" value="MFS_trans_sf"/>
</dbReference>
<feature type="transmembrane region" description="Helical" evidence="10">
    <location>
        <begin position="359"/>
        <end position="384"/>
    </location>
</feature>
<dbReference type="PANTHER" id="PTHR48020">
    <property type="entry name" value="PROTON MYO-INOSITOL COTRANSPORTER"/>
    <property type="match status" value="1"/>
</dbReference>
<dbReference type="GO" id="GO:0005886">
    <property type="term" value="C:plasma membrane"/>
    <property type="evidence" value="ECO:0007669"/>
    <property type="project" value="UniProtKB-SubCell"/>
</dbReference>
<dbReference type="SUPFAM" id="SSF103473">
    <property type="entry name" value="MFS general substrate transporter"/>
    <property type="match status" value="1"/>
</dbReference>
<keyword evidence="4" id="KW-1003">Cell membrane</keyword>
<evidence type="ECO:0000256" key="9">
    <source>
        <dbReference type="RuleBase" id="RU003346"/>
    </source>
</evidence>
<sequence>MTHGFPARPVTHEHGDHDVPPHARRRLATWAAFAALGGFLFGYDTGVVSGALLFIREDFRLGPFQQGSVVSILLLGAMAGALAAGRLADRYGRRPALIVIAVVYTIGLLLAALSPGYPLLLMARLVLGLGVGGASAIVPVYLSEIAPTRIRGLLVSLNQLLVTIGILVSYCVDLALAGTANWRGMFAVGLIFSVAMFLGVLTVPETPAWLERNGRHDRARRVLGALHPPHAVDDILPGYTRSREEQGGKQTWRRLFASSARPALVIGLTLAALQQLAGINTIIYYAPSIMEKTGLNASNSLVYAILIGAINVVLTAIVLPVVDRLGRRPLLIISLTVMAAATVPLGLSFTPVAGDASSALALGSMLVYIAAFAAGLGPVFWLLNSEIYPPFARAQAAGLATMVNWLANFVVGLTFLPLAAAIGQALTFWIFGVICVLALVFVIRSVPETKGRSFRQIDEELQHR</sequence>
<evidence type="ECO:0000256" key="2">
    <source>
        <dbReference type="ARBA" id="ARBA00010992"/>
    </source>
</evidence>
<feature type="transmembrane region" description="Helical" evidence="10">
    <location>
        <begin position="96"/>
        <end position="113"/>
    </location>
</feature>
<feature type="transmembrane region" description="Helical" evidence="10">
    <location>
        <begin position="154"/>
        <end position="176"/>
    </location>
</feature>
<keyword evidence="5" id="KW-0762">Sugar transport</keyword>
<evidence type="ECO:0000256" key="3">
    <source>
        <dbReference type="ARBA" id="ARBA00022448"/>
    </source>
</evidence>
<dbReference type="FunFam" id="1.20.1250.20:FF:000218">
    <property type="entry name" value="facilitated trehalose transporter Tret1"/>
    <property type="match status" value="1"/>
</dbReference>
<feature type="transmembrane region" description="Helical" evidence="10">
    <location>
        <begin position="182"/>
        <end position="203"/>
    </location>
</feature>
<feature type="transmembrane region" description="Helical" evidence="10">
    <location>
        <begin position="301"/>
        <end position="322"/>
    </location>
</feature>
<feature type="transmembrane region" description="Helical" evidence="10">
    <location>
        <begin position="396"/>
        <end position="420"/>
    </location>
</feature>
<dbReference type="PROSITE" id="PS50850">
    <property type="entry name" value="MFS"/>
    <property type="match status" value="1"/>
</dbReference>
<dbReference type="AlphaFoldDB" id="A0A2W2IQE5"/>
<dbReference type="NCBIfam" id="TIGR00879">
    <property type="entry name" value="SP"/>
    <property type="match status" value="1"/>
</dbReference>
<dbReference type="InterPro" id="IPR005829">
    <property type="entry name" value="Sugar_transporter_CS"/>
</dbReference>
<protein>
    <submittedName>
        <fullName evidence="12">MFS transporter</fullName>
    </submittedName>
</protein>
<evidence type="ECO:0000256" key="4">
    <source>
        <dbReference type="ARBA" id="ARBA00022475"/>
    </source>
</evidence>
<evidence type="ECO:0000313" key="13">
    <source>
        <dbReference type="Proteomes" id="UP000248544"/>
    </source>
</evidence>
<gene>
    <name evidence="12" type="ORF">C1I98_07885</name>
</gene>
<dbReference type="PANTHER" id="PTHR48020:SF12">
    <property type="entry name" value="PROTON MYO-INOSITOL COTRANSPORTER"/>
    <property type="match status" value="1"/>
</dbReference>
<feature type="transmembrane region" description="Helical" evidence="10">
    <location>
        <begin position="426"/>
        <end position="446"/>
    </location>
</feature>
<name>A0A2W2IQE5_9ACTN</name>
<dbReference type="Pfam" id="PF00083">
    <property type="entry name" value="Sugar_tr"/>
    <property type="match status" value="1"/>
</dbReference>
<feature type="transmembrane region" description="Helical" evidence="10">
    <location>
        <begin position="329"/>
        <end position="347"/>
    </location>
</feature>
<evidence type="ECO:0000256" key="6">
    <source>
        <dbReference type="ARBA" id="ARBA00022692"/>
    </source>
</evidence>
<dbReference type="RefSeq" id="WP_111166436.1">
    <property type="nucleotide sequence ID" value="NZ_POUA01000039.1"/>
</dbReference>
<dbReference type="InterPro" id="IPR005828">
    <property type="entry name" value="MFS_sugar_transport-like"/>
</dbReference>
<proteinExistence type="inferred from homology"/>
<dbReference type="PROSITE" id="PS00217">
    <property type="entry name" value="SUGAR_TRANSPORT_2"/>
    <property type="match status" value="1"/>
</dbReference>
<keyword evidence="7 10" id="KW-1133">Transmembrane helix</keyword>
<evidence type="ECO:0000259" key="11">
    <source>
        <dbReference type="PROSITE" id="PS50850"/>
    </source>
</evidence>
<evidence type="ECO:0000256" key="1">
    <source>
        <dbReference type="ARBA" id="ARBA00004651"/>
    </source>
</evidence>
<dbReference type="PROSITE" id="PS00216">
    <property type="entry name" value="SUGAR_TRANSPORT_1"/>
    <property type="match status" value="2"/>
</dbReference>
<reference evidence="12 13" key="1">
    <citation type="submission" date="2018-01" db="EMBL/GenBank/DDBJ databases">
        <title>Draft genome sequence of Sphaerisporangium sp. 7K107.</title>
        <authorList>
            <person name="Sahin N."/>
            <person name="Saygin H."/>
            <person name="Ay H."/>
        </authorList>
    </citation>
    <scope>NUCLEOTIDE SEQUENCE [LARGE SCALE GENOMIC DNA]</scope>
    <source>
        <strain evidence="12 13">7K107</strain>
    </source>
</reference>
<feature type="transmembrane region" description="Helical" evidence="10">
    <location>
        <begin position="67"/>
        <end position="84"/>
    </location>
</feature>
<dbReference type="InterPro" id="IPR020846">
    <property type="entry name" value="MFS_dom"/>
</dbReference>
<evidence type="ECO:0000256" key="5">
    <source>
        <dbReference type="ARBA" id="ARBA00022597"/>
    </source>
</evidence>
<evidence type="ECO:0000256" key="8">
    <source>
        <dbReference type="ARBA" id="ARBA00023136"/>
    </source>
</evidence>
<dbReference type="GO" id="GO:0022857">
    <property type="term" value="F:transmembrane transporter activity"/>
    <property type="evidence" value="ECO:0007669"/>
    <property type="project" value="InterPro"/>
</dbReference>
<keyword evidence="6 10" id="KW-0812">Transmembrane</keyword>
<comment type="similarity">
    <text evidence="2 9">Belongs to the major facilitator superfamily. Sugar transporter (TC 2.A.1.1) family.</text>
</comment>
<keyword evidence="3 9" id="KW-0813">Transport</keyword>
<evidence type="ECO:0000256" key="7">
    <source>
        <dbReference type="ARBA" id="ARBA00022989"/>
    </source>
</evidence>
<dbReference type="PRINTS" id="PR00171">
    <property type="entry name" value="SUGRTRNSPORT"/>
</dbReference>